<dbReference type="GO" id="GO:0046917">
    <property type="term" value="F:triphosphoribosyl-dephospho-CoA synthase activity"/>
    <property type="evidence" value="ECO:0007669"/>
    <property type="project" value="InterPro"/>
</dbReference>
<proteinExistence type="predicted"/>
<dbReference type="AlphaFoldDB" id="A0A6J4PUV1"/>
<reference evidence="1" key="1">
    <citation type="submission" date="2020-02" db="EMBL/GenBank/DDBJ databases">
        <authorList>
            <person name="Meier V. D."/>
        </authorList>
    </citation>
    <scope>NUCLEOTIDE SEQUENCE</scope>
    <source>
        <strain evidence="1">AVDCRST_MAG82</strain>
    </source>
</reference>
<dbReference type="Gene3D" id="1.10.4200.10">
    <property type="entry name" value="Triphosphoribosyl-dephospho-CoA protein"/>
    <property type="match status" value="1"/>
</dbReference>
<accession>A0A6J4PUV1</accession>
<sequence>MERPSTQPVPESVVAASAATAMTLVYSAPTPGTGSRYLDGRVAHESKVLSVVPVREALAGSGRRGVGETVLEATLSSRALTGFADPRCAGYLAPLSRAALRGESSARVLAGLGHEEISPFARALEAGGEEVLAGALSYALGAGKDATLSDAMRFSAGRQALAREYARDFEVTRELARPALLSALSRADSVRGALVQAYLEVLAEVPDLDVVGRAGRQEAEEVSRMAHGVLKAGGVHSRRGLEGTANLGGLLRAEPRLSPTTTEYPVIAAAFLVALEYGAEALSHRLAPARGVGRGR</sequence>
<organism evidence="1">
    <name type="scientific">uncultured Rubrobacteraceae bacterium</name>
    <dbReference type="NCBI Taxonomy" id="349277"/>
    <lineage>
        <taxon>Bacteria</taxon>
        <taxon>Bacillati</taxon>
        <taxon>Actinomycetota</taxon>
        <taxon>Rubrobacteria</taxon>
        <taxon>Rubrobacterales</taxon>
        <taxon>Rubrobacteraceae</taxon>
        <taxon>environmental samples</taxon>
    </lineage>
</organism>
<dbReference type="InterPro" id="IPR002736">
    <property type="entry name" value="CitG"/>
</dbReference>
<dbReference type="GO" id="GO:0005524">
    <property type="term" value="F:ATP binding"/>
    <property type="evidence" value="ECO:0007669"/>
    <property type="project" value="InterPro"/>
</dbReference>
<evidence type="ECO:0000313" key="1">
    <source>
        <dbReference type="EMBL" id="CAA9420196.1"/>
    </source>
</evidence>
<protein>
    <submittedName>
        <fullName evidence="1">Triphosphoribosyl-dephospho-CoA synthetase</fullName>
    </submittedName>
</protein>
<name>A0A6J4PUV1_9ACTN</name>
<dbReference type="Pfam" id="PF01874">
    <property type="entry name" value="CitG"/>
    <property type="match status" value="1"/>
</dbReference>
<dbReference type="EMBL" id="CADCVA010000193">
    <property type="protein sequence ID" value="CAA9420196.1"/>
    <property type="molecule type" value="Genomic_DNA"/>
</dbReference>
<gene>
    <name evidence="1" type="ORF">AVDCRST_MAG82-1371</name>
</gene>